<dbReference type="EMBL" id="LAZR01033818">
    <property type="protein sequence ID" value="KKL47029.1"/>
    <property type="molecule type" value="Genomic_DNA"/>
</dbReference>
<comment type="caution">
    <text evidence="1">The sequence shown here is derived from an EMBL/GenBank/DDBJ whole genome shotgun (WGS) entry which is preliminary data.</text>
</comment>
<reference evidence="1" key="1">
    <citation type="journal article" date="2015" name="Nature">
        <title>Complex archaea that bridge the gap between prokaryotes and eukaryotes.</title>
        <authorList>
            <person name="Spang A."/>
            <person name="Saw J.H."/>
            <person name="Jorgensen S.L."/>
            <person name="Zaremba-Niedzwiedzka K."/>
            <person name="Martijn J."/>
            <person name="Lind A.E."/>
            <person name="van Eijk R."/>
            <person name="Schleper C."/>
            <person name="Guy L."/>
            <person name="Ettema T.J."/>
        </authorList>
    </citation>
    <scope>NUCLEOTIDE SEQUENCE</scope>
</reference>
<accession>A0A0F9CD73</accession>
<organism evidence="1">
    <name type="scientific">marine sediment metagenome</name>
    <dbReference type="NCBI Taxonomy" id="412755"/>
    <lineage>
        <taxon>unclassified sequences</taxon>
        <taxon>metagenomes</taxon>
        <taxon>ecological metagenomes</taxon>
    </lineage>
</organism>
<evidence type="ECO:0000313" key="1">
    <source>
        <dbReference type="EMBL" id="KKL47029.1"/>
    </source>
</evidence>
<proteinExistence type="predicted"/>
<gene>
    <name evidence="1" type="ORF">LCGC14_2339640</name>
</gene>
<protein>
    <submittedName>
        <fullName evidence="1">Uncharacterized protein</fullName>
    </submittedName>
</protein>
<name>A0A0F9CD73_9ZZZZ</name>
<feature type="non-terminal residue" evidence="1">
    <location>
        <position position="139"/>
    </location>
</feature>
<sequence>MRQPVQEKIDKACLECGQPFVVHPYRRETAKFCSIPCGNAYKIRLRWLGHVKPIKVKRPCAQFPEEHTPWNKGIKYGPDRIGENHPAWKGGKPKCIDCGKQLTNQNTKRCILCHNVYKGRELMMGEKHHNWKGGITPLS</sequence>
<dbReference type="AlphaFoldDB" id="A0A0F9CD73"/>